<accession>A0A0A0Q889</accession>
<name>A0A0A0Q889_9VIRU</name>
<feature type="region of interest" description="Disordered" evidence="1">
    <location>
        <begin position="1"/>
        <end position="50"/>
    </location>
</feature>
<evidence type="ECO:0000256" key="1">
    <source>
        <dbReference type="SAM" id="MobiDB-lite"/>
    </source>
</evidence>
<feature type="compositionally biased region" description="Basic and acidic residues" evidence="1">
    <location>
        <begin position="1"/>
        <end position="15"/>
    </location>
</feature>
<dbReference type="EMBL" id="KJ206568">
    <property type="protein sequence ID" value="AIG71989.1"/>
    <property type="molecule type" value="Genomic_RNA"/>
</dbReference>
<feature type="compositionally biased region" description="Basic and acidic residues" evidence="1">
    <location>
        <begin position="34"/>
        <end position="46"/>
    </location>
</feature>
<dbReference type="Gene3D" id="1.20.140.120">
    <property type="match status" value="2"/>
</dbReference>
<dbReference type="InterPro" id="IPR049178">
    <property type="entry name" value="CP_picobirnavirus_sf"/>
</dbReference>
<proteinExistence type="predicted"/>
<feature type="non-terminal residue" evidence="2">
    <location>
        <position position="514"/>
    </location>
</feature>
<evidence type="ECO:0000313" key="2">
    <source>
        <dbReference type="EMBL" id="AIG71989.1"/>
    </source>
</evidence>
<dbReference type="InterPro" id="IPR048835">
    <property type="entry name" value="CP_picobirnavirus"/>
</dbReference>
<sequence>MKEKGKEKTVNKSESSKGTSKKSGSKNRGYSKNDNSRQDYVTRSDKYNGNMKTASNPVEWYISNDQLARDVASLPYSVLTGRILPIHQLVADDKIRHPAFPGICKLSFVTSTGRSTEGTSAINTASRSIYAWVRHQNSGHSNYEAPDLMIYIMAMMEVYAAYFEAVRIYDIAMTYKLTNRYMPIQLLTSLGVNADSIMQNLAQYRAGLNLFAAKVSSLAVPNNFTTFQRHAMLLSNVYMDSDTDRGQYYIFNRSHYRVYDPTGTTGGYLRTKPYVINTTERTGMTYDYILSTLSEMLDPILSDEDMNIMSGDILKAYDMSSLYVIPGVDENRTVSLVFDETVLAQIENAICVNFHDMPYTKENNVGGIIEDTITDLDISQKKGFIYHAPCVGGASFTDATQLMSIDAYYQAATLNAFVLNSHVNNPDYKFNIEASRFQNVLIKDPDVDSKYNIICGTEILTDIKYYYIFTDDGVDPSGNTRLSASNCGISTIYVDNMNQVPIKLNYVFDSLCAT</sequence>
<protein>
    <submittedName>
        <fullName evidence="2">Capsid protein</fullName>
    </submittedName>
</protein>
<dbReference type="Pfam" id="PF20816">
    <property type="entry name" value="PBV_CP"/>
    <property type="match status" value="1"/>
</dbReference>
<reference evidence="2" key="1">
    <citation type="journal article" date="2014" name="Emerg. Infect. Dis.">
        <title>New viruses in idiopathic human diarrhea cases, the Netherlands.</title>
        <authorList>
            <person name="Smits S.L."/>
            <person name="Schapendonk C.M."/>
            <person name="van Beek J."/>
            <person name="Vennema H."/>
            <person name="Schurch A.C."/>
            <person name="Schipper D."/>
            <person name="Bodewes R."/>
            <person name="Haagmans B.L."/>
            <person name="Osterhaus A.D."/>
            <person name="Koopmans M.P."/>
        </authorList>
    </citation>
    <scope>NUCLEOTIDE SEQUENCE</scope>
    <source>
        <strain evidence="2">VS6600008</strain>
    </source>
</reference>
<organism evidence="2">
    <name type="scientific">Human picobirnavirus VS6600008</name>
    <dbReference type="NCBI Taxonomy" id="1525176"/>
    <lineage>
        <taxon>Viruses</taxon>
        <taxon>Riboviria</taxon>
        <taxon>Orthornavirae</taxon>
        <taxon>Pisuviricota</taxon>
        <taxon>Duplopiviricetes</taxon>
        <taxon>Durnavirales</taxon>
        <taxon>Picobirnaviridae</taxon>
        <taxon>Orthopicobirnavirus</taxon>
    </lineage>
</organism>